<evidence type="ECO:0000259" key="11">
    <source>
        <dbReference type="Pfam" id="PF00122"/>
    </source>
</evidence>
<dbReference type="SUPFAM" id="SSF81653">
    <property type="entry name" value="Calcium ATPase, transduction domain A"/>
    <property type="match status" value="1"/>
</dbReference>
<reference evidence="14 15" key="1">
    <citation type="journal article" date="2018" name="J. Allergy Clin. Immunol.">
        <title>High-quality assembly of Dermatophagoides pteronyssinus genome and transcriptome reveals a wide range of novel allergens.</title>
        <authorList>
            <person name="Liu X.Y."/>
            <person name="Yang K.Y."/>
            <person name="Wang M.Q."/>
            <person name="Kwok J.S."/>
            <person name="Zeng X."/>
            <person name="Yang Z."/>
            <person name="Xiao X.J."/>
            <person name="Lau C.P."/>
            <person name="Li Y."/>
            <person name="Huang Z.M."/>
            <person name="Ba J.G."/>
            <person name="Yim A.K."/>
            <person name="Ouyang C.Y."/>
            <person name="Ngai S.M."/>
            <person name="Chan T.F."/>
            <person name="Leung E.L."/>
            <person name="Liu L."/>
            <person name="Liu Z.G."/>
            <person name="Tsui S.K."/>
        </authorList>
    </citation>
    <scope>NUCLEOTIDE SEQUENCE [LARGE SCALE GENOMIC DNA]</scope>
    <source>
        <strain evidence="14">Derp</strain>
    </source>
</reference>
<gene>
    <name evidence="14" type="ORF">DERP_015137</name>
</gene>
<dbReference type="PANTHER" id="PTHR24093:SF369">
    <property type="entry name" value="CALCIUM-TRANSPORTING ATPASE"/>
    <property type="match status" value="1"/>
</dbReference>
<dbReference type="SFLD" id="SFLDS00003">
    <property type="entry name" value="Haloacid_Dehalogenase"/>
    <property type="match status" value="1"/>
</dbReference>
<dbReference type="InterPro" id="IPR023298">
    <property type="entry name" value="ATPase_P-typ_TM_dom_sf"/>
</dbReference>
<dbReference type="SFLD" id="SFLDF00027">
    <property type="entry name" value="p-type_atpase"/>
    <property type="match status" value="1"/>
</dbReference>
<feature type="transmembrane region" description="Helical" evidence="10">
    <location>
        <begin position="153"/>
        <end position="174"/>
    </location>
</feature>
<evidence type="ECO:0000256" key="4">
    <source>
        <dbReference type="ARBA" id="ARBA00022741"/>
    </source>
</evidence>
<keyword evidence="6" id="KW-0460">Magnesium</keyword>
<feature type="transmembrane region" description="Helical" evidence="10">
    <location>
        <begin position="867"/>
        <end position="886"/>
    </location>
</feature>
<dbReference type="InterPro" id="IPR018303">
    <property type="entry name" value="ATPase_P-typ_P_site"/>
</dbReference>
<evidence type="ECO:0000256" key="2">
    <source>
        <dbReference type="ARBA" id="ARBA00022692"/>
    </source>
</evidence>
<keyword evidence="5" id="KW-0067">ATP-binding</keyword>
<dbReference type="InterPro" id="IPR004014">
    <property type="entry name" value="ATPase_P-typ_cation-transptr_N"/>
</dbReference>
<dbReference type="InterPro" id="IPR044492">
    <property type="entry name" value="P_typ_ATPase_HD_dom"/>
</dbReference>
<feature type="transmembrane region" description="Helical" evidence="10">
    <location>
        <begin position="930"/>
        <end position="956"/>
    </location>
</feature>
<accession>A0ABQ8IYQ8</accession>
<keyword evidence="15" id="KW-1185">Reference proteome</keyword>
<dbReference type="NCBIfam" id="TIGR01494">
    <property type="entry name" value="ATPase_P-type"/>
    <property type="match status" value="2"/>
</dbReference>
<dbReference type="Gene3D" id="1.20.1110.10">
    <property type="entry name" value="Calcium-transporting ATPase, transmembrane domain"/>
    <property type="match status" value="1"/>
</dbReference>
<evidence type="ECO:0000313" key="15">
    <source>
        <dbReference type="Proteomes" id="UP000887458"/>
    </source>
</evidence>
<keyword evidence="9 10" id="KW-0472">Membrane</keyword>
<keyword evidence="7" id="KW-1278">Translocase</keyword>
<evidence type="ECO:0000256" key="9">
    <source>
        <dbReference type="ARBA" id="ARBA00023136"/>
    </source>
</evidence>
<keyword evidence="4" id="KW-0547">Nucleotide-binding</keyword>
<proteinExistence type="predicted"/>
<dbReference type="InterPro" id="IPR023299">
    <property type="entry name" value="ATPase_P-typ_cyto_dom_N"/>
</dbReference>
<dbReference type="SFLD" id="SFLDG00002">
    <property type="entry name" value="C1.7:_P-type_atpase_like"/>
    <property type="match status" value="1"/>
</dbReference>
<dbReference type="InterPro" id="IPR036412">
    <property type="entry name" value="HAD-like_sf"/>
</dbReference>
<evidence type="ECO:0000259" key="13">
    <source>
        <dbReference type="Pfam" id="PF00690"/>
    </source>
</evidence>
<dbReference type="InterPro" id="IPR059000">
    <property type="entry name" value="ATPase_P-type_domA"/>
</dbReference>
<dbReference type="InterPro" id="IPR023214">
    <property type="entry name" value="HAD_sf"/>
</dbReference>
<dbReference type="Gene3D" id="3.40.50.1000">
    <property type="entry name" value="HAD superfamily/HAD-like"/>
    <property type="match status" value="1"/>
</dbReference>
<dbReference type="Pfam" id="PF08282">
    <property type="entry name" value="Hydrolase_3"/>
    <property type="match status" value="1"/>
</dbReference>
<comment type="subcellular location">
    <subcellularLocation>
        <location evidence="1">Endomembrane system</location>
        <topology evidence="1">Multi-pass membrane protein</topology>
    </subcellularLocation>
</comment>
<keyword evidence="8 10" id="KW-1133">Transmembrane helix</keyword>
<dbReference type="PROSITE" id="PS00154">
    <property type="entry name" value="ATPASE_E1_E2"/>
    <property type="match status" value="1"/>
</dbReference>
<dbReference type="EMBL" id="NJHN03000097">
    <property type="protein sequence ID" value="KAH9415412.1"/>
    <property type="molecule type" value="Genomic_DNA"/>
</dbReference>
<evidence type="ECO:0000256" key="8">
    <source>
        <dbReference type="ARBA" id="ARBA00022989"/>
    </source>
</evidence>
<dbReference type="PANTHER" id="PTHR24093">
    <property type="entry name" value="CATION TRANSPORTING ATPASE"/>
    <property type="match status" value="1"/>
</dbReference>
<evidence type="ECO:0000256" key="5">
    <source>
        <dbReference type="ARBA" id="ARBA00022840"/>
    </source>
</evidence>
<dbReference type="Pfam" id="PF00122">
    <property type="entry name" value="E1-E2_ATPase"/>
    <property type="match status" value="1"/>
</dbReference>
<dbReference type="CDD" id="cd02081">
    <property type="entry name" value="P-type_ATPase_Ca_PMCA-like"/>
    <property type="match status" value="1"/>
</dbReference>
<evidence type="ECO:0000313" key="14">
    <source>
        <dbReference type="EMBL" id="KAH9415412.1"/>
    </source>
</evidence>
<feature type="domain" description="P-type ATPase A" evidence="11">
    <location>
        <begin position="195"/>
        <end position="293"/>
    </location>
</feature>
<dbReference type="SUPFAM" id="SSF56784">
    <property type="entry name" value="HAD-like"/>
    <property type="match status" value="1"/>
</dbReference>
<evidence type="ECO:0000256" key="1">
    <source>
        <dbReference type="ARBA" id="ARBA00004127"/>
    </source>
</evidence>
<feature type="domain" description="Cation-transporting P-type ATPase C-terminal" evidence="12">
    <location>
        <begin position="887"/>
        <end position="1064"/>
    </location>
</feature>
<feature type="transmembrane region" description="Helical" evidence="10">
    <location>
        <begin position="1013"/>
        <end position="1034"/>
    </location>
</feature>
<feature type="transmembrane region" description="Helical" evidence="10">
    <location>
        <begin position="976"/>
        <end position="992"/>
    </location>
</feature>
<dbReference type="Proteomes" id="UP000887458">
    <property type="component" value="Unassembled WGS sequence"/>
</dbReference>
<evidence type="ECO:0000256" key="7">
    <source>
        <dbReference type="ARBA" id="ARBA00022967"/>
    </source>
</evidence>
<dbReference type="SUPFAM" id="SSF81665">
    <property type="entry name" value="Calcium ATPase, transmembrane domain M"/>
    <property type="match status" value="1"/>
</dbReference>
<evidence type="ECO:0000256" key="6">
    <source>
        <dbReference type="ARBA" id="ARBA00022842"/>
    </source>
</evidence>
<dbReference type="Pfam" id="PF00689">
    <property type="entry name" value="Cation_ATPase_C"/>
    <property type="match status" value="1"/>
</dbReference>
<feature type="transmembrane region" description="Helical" evidence="10">
    <location>
        <begin position="360"/>
        <end position="382"/>
    </location>
</feature>
<evidence type="ECO:0000256" key="10">
    <source>
        <dbReference type="SAM" id="Phobius"/>
    </source>
</evidence>
<keyword evidence="3" id="KW-0479">Metal-binding</keyword>
<reference evidence="14 15" key="2">
    <citation type="journal article" date="2022" name="Mol. Biol. Evol.">
        <title>Comparative Genomics Reveals Insights into the Divergent Evolution of Astigmatic Mites and Household Pest Adaptations.</title>
        <authorList>
            <person name="Xiong Q."/>
            <person name="Wan A.T."/>
            <person name="Liu X."/>
            <person name="Fung C.S."/>
            <person name="Xiao X."/>
            <person name="Malainual N."/>
            <person name="Hou J."/>
            <person name="Wang L."/>
            <person name="Wang M."/>
            <person name="Yang K.Y."/>
            <person name="Cui Y."/>
            <person name="Leung E.L."/>
            <person name="Nong W."/>
            <person name="Shin S.K."/>
            <person name="Au S.W."/>
            <person name="Jeong K.Y."/>
            <person name="Chew F.T."/>
            <person name="Hui J.H."/>
            <person name="Leung T.F."/>
            <person name="Tungtrongchitr A."/>
            <person name="Zhong N."/>
            <person name="Liu Z."/>
            <person name="Tsui S.K."/>
        </authorList>
    </citation>
    <scope>NUCLEOTIDE SEQUENCE [LARGE SCALE GENOMIC DNA]</scope>
    <source>
        <strain evidence="14">Derp</strain>
    </source>
</reference>
<dbReference type="Gene3D" id="2.70.150.10">
    <property type="entry name" value="Calcium-transporting ATPase, cytoplasmic transduction domain A"/>
    <property type="match status" value="1"/>
</dbReference>
<feature type="domain" description="Cation-transporting P-type ATPase N-terminal" evidence="13">
    <location>
        <begin position="58"/>
        <end position="125"/>
    </location>
</feature>
<dbReference type="InterPro" id="IPR001757">
    <property type="entry name" value="P_typ_ATPase"/>
</dbReference>
<comment type="caution">
    <text evidence="14">The sequence shown here is derived from an EMBL/GenBank/DDBJ whole genome shotgun (WGS) entry which is preliminary data.</text>
</comment>
<dbReference type="SUPFAM" id="SSF81660">
    <property type="entry name" value="Metal cation-transporting ATPase, ATP-binding domain N"/>
    <property type="match status" value="1"/>
</dbReference>
<evidence type="ECO:0000259" key="12">
    <source>
        <dbReference type="Pfam" id="PF00689"/>
    </source>
</evidence>
<protein>
    <recommendedName>
        <fullName evidence="16">P-type Ca(2+) transporter</fullName>
    </recommendedName>
</protein>
<dbReference type="InterPro" id="IPR008250">
    <property type="entry name" value="ATPase_P-typ_transduc_dom_A_sf"/>
</dbReference>
<evidence type="ECO:0008006" key="16">
    <source>
        <dbReference type="Google" id="ProtNLM"/>
    </source>
</evidence>
<dbReference type="InterPro" id="IPR006068">
    <property type="entry name" value="ATPase_P-typ_cation-transptr_C"/>
</dbReference>
<dbReference type="PRINTS" id="PR00119">
    <property type="entry name" value="CATATPASE"/>
</dbReference>
<organism evidence="14 15">
    <name type="scientific">Dermatophagoides pteronyssinus</name>
    <name type="common">European house dust mite</name>
    <dbReference type="NCBI Taxonomy" id="6956"/>
    <lineage>
        <taxon>Eukaryota</taxon>
        <taxon>Metazoa</taxon>
        <taxon>Ecdysozoa</taxon>
        <taxon>Arthropoda</taxon>
        <taxon>Chelicerata</taxon>
        <taxon>Arachnida</taxon>
        <taxon>Acari</taxon>
        <taxon>Acariformes</taxon>
        <taxon>Sarcoptiformes</taxon>
        <taxon>Astigmata</taxon>
        <taxon>Psoroptidia</taxon>
        <taxon>Analgoidea</taxon>
        <taxon>Pyroglyphidae</taxon>
        <taxon>Dermatophagoidinae</taxon>
        <taxon>Dermatophagoides</taxon>
    </lineage>
</organism>
<dbReference type="Gene3D" id="3.40.1110.10">
    <property type="entry name" value="Calcium-transporting ATPase, cytoplasmic domain N"/>
    <property type="match status" value="1"/>
</dbReference>
<evidence type="ECO:0000256" key="3">
    <source>
        <dbReference type="ARBA" id="ARBA00022723"/>
    </source>
</evidence>
<dbReference type="Pfam" id="PF00690">
    <property type="entry name" value="Cation_ATPase_N"/>
    <property type="match status" value="1"/>
</dbReference>
<name>A0ABQ8IYQ8_DERPT</name>
<sequence>MLRNCFQTIFHSSLSVRDSLKSLKSIKSTRTFDVTSKELAQLMEYRGLESIQKVKEFGSINGLCMKLHISLDKGLDTTGDDIKLRKQVFGSNKLTEITSKSFHSLIFEALQEKTMVMLEICALVSLALSFYHPSNESSDDQNLYSEQINKDRYGYIESVAIWLSIMITVFVMATSEYGKEAKFRALQNRLEKEHKINILRNGNIYEISTSDLVVGDICIIKYGDVIPADGILFEYNELRIDESSMTGESDLVAKSTDKDITMFAGTHVMEGSGRMIVIAVGANSQTGVIHTLMKSGKKGKSILQCKLADLAIKIGYFGISIAIITIVMLIVRSCIVEFAIKKEKLAYKHIKEFFDHVITGITILVVAVPEGLPLAVSLSLAYSVKQMMRDNNLVRHIDACETMGNATTVCSDKTGTLTANKMTAVQCYAFGIYYTKLSKRQLDFNFKIDNDNDYNDKNVSKNDKNTNTNKSNKDKHIAVHILAQNIALNSAYTSRIARDENNLIRQYGNKTECALLGFLYKLQYDYAKLRQEFPVNQIHRVFAFNSMRKLMRTIIKLPDDQGFRLLAKGASEIILRKCSFIIGVNGKLLRLNMIEKNKITQKVLKVMALNGLRTICLAYVDYIFQDDNDDDTTTTNTTNDEKKTTTNKSNCKMIKRNTEPDWDDEESYSNMTFLAVVGIEDPIRIDVAQAIKKFQKSGITVRMVTGDNIDTARSIAIKCGIINHSDNCNNSRNKQNQFMILDGKQFNQMIRNDTGEIDQDLFDQIWPNLRVLARSSPMDKYILVKHIIASKITSAREVVAVTGDGTNDAPALKMADVGFAMGIAGTEVAKEASDIILTDDNFSSIIKSVIWGRNVYDSIAKFIQFQLTVNIVAVLICFVSACIIQESPLRPVQMLWVNLIMDTLGSLALSTEEPDKSVLLRKPYGRNKPLISINMLKIIVGNALYQLIILIVFLFYGPQWLDFDSGLQFSRNTPTVHFTMLFNIFVMMTLFNEINSRKINGDRNVFEGLASNWMFCSIFSGTFFIQVCIVQFGSIWFNTSPLDLSQWLWCLAFGISIMIWGQIITTLTLKTSNYNWINGINNTTPINSSNRGYIFWEQSLQLH</sequence>
<feature type="transmembrane region" description="Helical" evidence="10">
    <location>
        <begin position="1046"/>
        <end position="1069"/>
    </location>
</feature>
<keyword evidence="2 10" id="KW-0812">Transmembrane</keyword>
<dbReference type="Pfam" id="PF13246">
    <property type="entry name" value="Cation_ATPase"/>
    <property type="match status" value="1"/>
</dbReference>
<feature type="transmembrane region" description="Helical" evidence="10">
    <location>
        <begin position="316"/>
        <end position="340"/>
    </location>
</feature>